<proteinExistence type="predicted"/>
<accession>A0A1H4DGK4</accession>
<evidence type="ECO:0000256" key="4">
    <source>
        <dbReference type="PROSITE-ProRule" id="PRU00473"/>
    </source>
</evidence>
<evidence type="ECO:0000259" key="7">
    <source>
        <dbReference type="PROSITE" id="PS51123"/>
    </source>
</evidence>
<keyword evidence="2 4" id="KW-0472">Membrane</keyword>
<dbReference type="Gene3D" id="3.30.1330.60">
    <property type="entry name" value="OmpA-like domain"/>
    <property type="match status" value="1"/>
</dbReference>
<dbReference type="STRING" id="89524.SAMN05444370_11029"/>
<evidence type="ECO:0000256" key="2">
    <source>
        <dbReference type="ARBA" id="ARBA00023136"/>
    </source>
</evidence>
<evidence type="ECO:0000256" key="3">
    <source>
        <dbReference type="ARBA" id="ARBA00023237"/>
    </source>
</evidence>
<feature type="domain" description="OmpA-like" evidence="7">
    <location>
        <begin position="23"/>
        <end position="140"/>
    </location>
</feature>
<dbReference type="SUPFAM" id="SSF103088">
    <property type="entry name" value="OmpA-like"/>
    <property type="match status" value="1"/>
</dbReference>
<evidence type="ECO:0000256" key="5">
    <source>
        <dbReference type="SAM" id="MobiDB-lite"/>
    </source>
</evidence>
<dbReference type="InterPro" id="IPR050330">
    <property type="entry name" value="Bact_OuterMem_StrucFunc"/>
</dbReference>
<dbReference type="Proteomes" id="UP000198703">
    <property type="component" value="Unassembled WGS sequence"/>
</dbReference>
<evidence type="ECO:0000256" key="1">
    <source>
        <dbReference type="ARBA" id="ARBA00004442"/>
    </source>
</evidence>
<feature type="region of interest" description="Disordered" evidence="5">
    <location>
        <begin position="108"/>
        <end position="156"/>
    </location>
</feature>
<name>A0A1H4DGK4_9RHOB</name>
<feature type="chain" id="PRO_5011553092" evidence="6">
    <location>
        <begin position="23"/>
        <end position="156"/>
    </location>
</feature>
<dbReference type="InterPro" id="IPR006664">
    <property type="entry name" value="OMP_bac"/>
</dbReference>
<organism evidence="8 9">
    <name type="scientific">Rubrimonas cliftonensis</name>
    <dbReference type="NCBI Taxonomy" id="89524"/>
    <lineage>
        <taxon>Bacteria</taxon>
        <taxon>Pseudomonadati</taxon>
        <taxon>Pseudomonadota</taxon>
        <taxon>Alphaproteobacteria</taxon>
        <taxon>Rhodobacterales</taxon>
        <taxon>Paracoccaceae</taxon>
        <taxon>Rubrimonas</taxon>
    </lineage>
</organism>
<sequence>MMTIGMTRAALFCAAAFAAACAGPAPQPEAGATFLFGFDRESFGAEGVEMASSVARAQAREGFGAVSVIGHADAAGDADANDALALRRAEMVRRELIARGTPPQTLTVATLGERDPAVPTPDGVREQANRRAVASLATPGAFPPPDFDRPLSFPLP</sequence>
<gene>
    <name evidence="8" type="ORF">SAMN05444370_11029</name>
</gene>
<dbReference type="PANTHER" id="PTHR30329:SF21">
    <property type="entry name" value="LIPOPROTEIN YIAD-RELATED"/>
    <property type="match status" value="1"/>
</dbReference>
<dbReference type="InterPro" id="IPR006665">
    <property type="entry name" value="OmpA-like"/>
</dbReference>
<dbReference type="InterPro" id="IPR036737">
    <property type="entry name" value="OmpA-like_sf"/>
</dbReference>
<dbReference type="GO" id="GO:0009279">
    <property type="term" value="C:cell outer membrane"/>
    <property type="evidence" value="ECO:0007669"/>
    <property type="project" value="UniProtKB-SubCell"/>
</dbReference>
<evidence type="ECO:0000313" key="8">
    <source>
        <dbReference type="EMBL" id="SEA71963.1"/>
    </source>
</evidence>
<evidence type="ECO:0000256" key="6">
    <source>
        <dbReference type="SAM" id="SignalP"/>
    </source>
</evidence>
<reference evidence="8 9" key="1">
    <citation type="submission" date="2016-10" db="EMBL/GenBank/DDBJ databases">
        <authorList>
            <person name="de Groot N.N."/>
        </authorList>
    </citation>
    <scope>NUCLEOTIDE SEQUENCE [LARGE SCALE GENOMIC DNA]</scope>
    <source>
        <strain evidence="8 9">DSM 15345</strain>
    </source>
</reference>
<dbReference type="PROSITE" id="PS51123">
    <property type="entry name" value="OMPA_2"/>
    <property type="match status" value="1"/>
</dbReference>
<dbReference type="PRINTS" id="PR01021">
    <property type="entry name" value="OMPADOMAIN"/>
</dbReference>
<dbReference type="AlphaFoldDB" id="A0A1H4DGK4"/>
<keyword evidence="9" id="KW-1185">Reference proteome</keyword>
<dbReference type="PANTHER" id="PTHR30329">
    <property type="entry name" value="STATOR ELEMENT OF FLAGELLAR MOTOR COMPLEX"/>
    <property type="match status" value="1"/>
</dbReference>
<keyword evidence="3" id="KW-0998">Cell outer membrane</keyword>
<keyword evidence="6" id="KW-0732">Signal</keyword>
<dbReference type="OrthoDB" id="9810367at2"/>
<comment type="subcellular location">
    <subcellularLocation>
        <location evidence="1">Cell outer membrane</location>
    </subcellularLocation>
</comment>
<protein>
    <submittedName>
        <fullName evidence="8">OmpA family protein</fullName>
    </submittedName>
</protein>
<dbReference type="EMBL" id="FNQM01000010">
    <property type="protein sequence ID" value="SEA71963.1"/>
    <property type="molecule type" value="Genomic_DNA"/>
</dbReference>
<feature type="signal peptide" evidence="6">
    <location>
        <begin position="1"/>
        <end position="22"/>
    </location>
</feature>
<evidence type="ECO:0000313" key="9">
    <source>
        <dbReference type="Proteomes" id="UP000198703"/>
    </source>
</evidence>
<dbReference type="Pfam" id="PF00691">
    <property type="entry name" value="OmpA"/>
    <property type="match status" value="1"/>
</dbReference>